<evidence type="ECO:0000313" key="2">
    <source>
        <dbReference type="EnsemblMetazoa" id="ASIC009630-PA"/>
    </source>
</evidence>
<accession>A0A084VVQ4</accession>
<keyword evidence="3" id="KW-1185">Reference proteome</keyword>
<dbReference type="AlphaFoldDB" id="A0A084VVQ4"/>
<evidence type="ECO:0000313" key="3">
    <source>
        <dbReference type="Proteomes" id="UP000030765"/>
    </source>
</evidence>
<protein>
    <submittedName>
        <fullName evidence="1 2">Creatininase</fullName>
    </submittedName>
</protein>
<gene>
    <name evidence="1" type="ORF">ZHAS_00009630</name>
</gene>
<sequence length="128" mass="13950">MCLKRKTSADLLRGRDKIRQRACKERVRYKLHKTYPNASPTFRRSKDVGAAVPPKNVWRAVGEERWNDGVKHKSFGALSCAGPGAGATTTIEVASFPTAQAGGFLLAEEEKGAGFYDYHSGVPSNPTP</sequence>
<reference evidence="2" key="2">
    <citation type="submission" date="2020-05" db="UniProtKB">
        <authorList>
            <consortium name="EnsemblMetazoa"/>
        </authorList>
    </citation>
    <scope>IDENTIFICATION</scope>
</reference>
<name>A0A084VVQ4_ANOSI</name>
<dbReference type="VEuPathDB" id="VectorBase:ASIC009630"/>
<dbReference type="EMBL" id="KE525157">
    <property type="protein sequence ID" value="KFB42048.1"/>
    <property type="molecule type" value="Genomic_DNA"/>
</dbReference>
<dbReference type="EnsemblMetazoa" id="ASIC009630-RA">
    <property type="protein sequence ID" value="ASIC009630-PA"/>
    <property type="gene ID" value="ASIC009630"/>
</dbReference>
<dbReference type="EMBL" id="ATLV01017211">
    <property type="status" value="NOT_ANNOTATED_CDS"/>
    <property type="molecule type" value="Genomic_DNA"/>
</dbReference>
<evidence type="ECO:0000313" key="1">
    <source>
        <dbReference type="EMBL" id="KFB42048.1"/>
    </source>
</evidence>
<organism evidence="1">
    <name type="scientific">Anopheles sinensis</name>
    <name type="common">Mosquito</name>
    <dbReference type="NCBI Taxonomy" id="74873"/>
    <lineage>
        <taxon>Eukaryota</taxon>
        <taxon>Metazoa</taxon>
        <taxon>Ecdysozoa</taxon>
        <taxon>Arthropoda</taxon>
        <taxon>Hexapoda</taxon>
        <taxon>Insecta</taxon>
        <taxon>Pterygota</taxon>
        <taxon>Neoptera</taxon>
        <taxon>Endopterygota</taxon>
        <taxon>Diptera</taxon>
        <taxon>Nematocera</taxon>
        <taxon>Culicoidea</taxon>
        <taxon>Culicidae</taxon>
        <taxon>Anophelinae</taxon>
        <taxon>Anopheles</taxon>
    </lineage>
</organism>
<dbReference type="Proteomes" id="UP000030765">
    <property type="component" value="Unassembled WGS sequence"/>
</dbReference>
<proteinExistence type="predicted"/>
<reference evidence="1 3" key="1">
    <citation type="journal article" date="2014" name="BMC Genomics">
        <title>Genome sequence of Anopheles sinensis provides insight into genetics basis of mosquito competence for malaria parasites.</title>
        <authorList>
            <person name="Zhou D."/>
            <person name="Zhang D."/>
            <person name="Ding G."/>
            <person name="Shi L."/>
            <person name="Hou Q."/>
            <person name="Ye Y."/>
            <person name="Xu Y."/>
            <person name="Zhou H."/>
            <person name="Xiong C."/>
            <person name="Li S."/>
            <person name="Yu J."/>
            <person name="Hong S."/>
            <person name="Yu X."/>
            <person name="Zou P."/>
            <person name="Chen C."/>
            <person name="Chang X."/>
            <person name="Wang W."/>
            <person name="Lv Y."/>
            <person name="Sun Y."/>
            <person name="Ma L."/>
            <person name="Shen B."/>
            <person name="Zhu C."/>
        </authorList>
    </citation>
    <scope>NUCLEOTIDE SEQUENCE [LARGE SCALE GENOMIC DNA]</scope>
</reference>